<keyword evidence="7" id="KW-0804">Transcription</keyword>
<reference evidence="13" key="1">
    <citation type="submission" date="2020-04" db="EMBL/GenBank/DDBJ databases">
        <authorList>
            <person name="Neveu A P."/>
        </authorList>
    </citation>
    <scope>NUCLEOTIDE SEQUENCE</scope>
    <source>
        <tissue evidence="13">Whole embryo</tissue>
    </source>
</reference>
<sequence length="953" mass="104594">MQNQESNRQHYTSPLGGAQESLAPEEERHQYSRYHNNEQTPPPYHQQPDHHSPTPAPPSLQDHSRTNGNHAFNESDSQLCIDEDQEVGDENGLLQDQHQKPSSECSDGLEPNVSPALVSPEVDENDQMSGVVKDQIASSPPTVDGSSTRKRSDSSPEKQSEIQALREQINMIQQQHAYQIQMIQYLQWQLNILSQQRQQQQPDRSMAPLGNLPFAGMMPNMTSSASDPAKIASLAAAASLTTANGARPGGSPPGNPRERLDDVAMRQAMTSPEEKREPIFGTRMGSSPRRNAEDSRNPFTQAMQQQSTPFSSLVNGFGRSGSSLPDHVTALLRKNIASGLAGDASNMKSFSKMDASAVSPPEMPRKVTSSNGGVSASEARKQQQRAMEGVPSDNEPLVKNQCRTCRRILSCPSALKLHYRTHTGERPYQCDLCSRAFTTRGNLRTHYSSVHRRELPPASASSATSIGRRGGNAAQRSHACPLCSNVFDDQAAFAQHMQIHALANKQQQDQLFAMKQQLAQQDHPTMVPGRPLPSLQPPALPQLSPPVDMTSRNDVTKPPLMSQRPESPIERKNESRPMVVKSEPNTLPRDGARDTSALDLSHPSSASSSNGLMNEKVVDSSAGNSPTDLSEGRSPPSRYREEEMNFSQQRHQQILAAQHESALKTLKEENERYNDEQPMQLVRPALDSASCGSPSSESSSVDQQRSMLSEEQRYALKRPFGDDDSSSNPDAKRHSQPRHWCDLCKKQFSSASSLQIHTRTHTGEKPYSCNVCSRAFSTKGNLKVHMGTHVWGAGGSRRGRRVSMDNPIMSSWMKNSTSVDHVTSGMQAAEAGSVAPPRDTSTAAVASMYQQYAALAQGLMNRNHGDSRYPSKPMMNLNPAALVASRYLQQQQQPVPLTAENRSTEGSPEDRATENSLSSDGEAEPSDASGNTSVNAAHEWLWKAYQRTQGQVN</sequence>
<proteinExistence type="evidence at transcript level"/>
<feature type="compositionally biased region" description="Polar residues" evidence="11">
    <location>
        <begin position="136"/>
        <end position="146"/>
    </location>
</feature>
<feature type="region of interest" description="Disordered" evidence="11">
    <location>
        <begin position="1"/>
        <end position="160"/>
    </location>
</feature>
<feature type="domain" description="C2H2-type" evidence="12">
    <location>
        <begin position="767"/>
        <end position="789"/>
    </location>
</feature>
<comment type="similarity">
    <text evidence="9">Belongs to the sal C2H2-type zinc-finger protein family.</text>
</comment>
<gene>
    <name evidence="13" type="primary">Sall1</name>
</gene>
<keyword evidence="2" id="KW-0479">Metal-binding</keyword>
<dbReference type="Gene3D" id="3.30.160.60">
    <property type="entry name" value="Classic Zinc Finger"/>
    <property type="match status" value="4"/>
</dbReference>
<evidence type="ECO:0000256" key="2">
    <source>
        <dbReference type="ARBA" id="ARBA00022723"/>
    </source>
</evidence>
<dbReference type="AlphaFoldDB" id="A0A6F9DS70"/>
<feature type="compositionally biased region" description="Polar residues" evidence="11">
    <location>
        <begin position="890"/>
        <end position="906"/>
    </location>
</feature>
<evidence type="ECO:0000256" key="8">
    <source>
        <dbReference type="ARBA" id="ARBA00023242"/>
    </source>
</evidence>
<keyword evidence="4 10" id="KW-0863">Zinc-finger</keyword>
<evidence type="ECO:0000256" key="6">
    <source>
        <dbReference type="ARBA" id="ARBA00023015"/>
    </source>
</evidence>
<dbReference type="SMART" id="SM00355">
    <property type="entry name" value="ZnF_C2H2"/>
    <property type="match status" value="5"/>
</dbReference>
<feature type="region of interest" description="Disordered" evidence="11">
    <location>
        <begin position="448"/>
        <end position="474"/>
    </location>
</feature>
<feature type="domain" description="C2H2-type" evidence="12">
    <location>
        <begin position="428"/>
        <end position="456"/>
    </location>
</feature>
<dbReference type="Pfam" id="PF00096">
    <property type="entry name" value="zf-C2H2"/>
    <property type="match status" value="2"/>
</dbReference>
<feature type="region of interest" description="Disordered" evidence="11">
    <location>
        <begin position="523"/>
        <end position="651"/>
    </location>
</feature>
<evidence type="ECO:0000256" key="11">
    <source>
        <dbReference type="SAM" id="MobiDB-lite"/>
    </source>
</evidence>
<feature type="compositionally biased region" description="Polar residues" evidence="11">
    <location>
        <begin position="297"/>
        <end position="314"/>
    </location>
</feature>
<evidence type="ECO:0000313" key="13">
    <source>
        <dbReference type="EMBL" id="CAB3265848.1"/>
    </source>
</evidence>
<dbReference type="GO" id="GO:0005634">
    <property type="term" value="C:nucleus"/>
    <property type="evidence" value="ECO:0007669"/>
    <property type="project" value="UniProtKB-SubCell"/>
</dbReference>
<dbReference type="PROSITE" id="PS00028">
    <property type="entry name" value="ZINC_FINGER_C2H2_1"/>
    <property type="match status" value="5"/>
</dbReference>
<dbReference type="FunFam" id="3.30.160.60:FF:000130">
    <property type="entry name" value="Spalt-like transcription factor 4"/>
    <property type="match status" value="1"/>
</dbReference>
<feature type="compositionally biased region" description="Pro residues" evidence="11">
    <location>
        <begin position="530"/>
        <end position="544"/>
    </location>
</feature>
<feature type="compositionally biased region" description="Polar residues" evidence="11">
    <location>
        <begin position="66"/>
        <end position="78"/>
    </location>
</feature>
<dbReference type="InterPro" id="IPR051565">
    <property type="entry name" value="Sal_C2H2-zinc-finger"/>
</dbReference>
<dbReference type="InterPro" id="IPR036236">
    <property type="entry name" value="Znf_C2H2_sf"/>
</dbReference>
<feature type="compositionally biased region" description="Polar residues" evidence="11">
    <location>
        <begin position="1"/>
        <end position="12"/>
    </location>
</feature>
<keyword evidence="3" id="KW-0677">Repeat</keyword>
<evidence type="ECO:0000256" key="10">
    <source>
        <dbReference type="PROSITE-ProRule" id="PRU00042"/>
    </source>
</evidence>
<keyword evidence="6" id="KW-0805">Transcription regulation</keyword>
<comment type="subcellular location">
    <subcellularLocation>
        <location evidence="1">Nucleus</location>
    </subcellularLocation>
</comment>
<dbReference type="SUPFAM" id="SSF57667">
    <property type="entry name" value="beta-beta-alpha zinc fingers"/>
    <property type="match status" value="2"/>
</dbReference>
<dbReference type="GO" id="GO:0000978">
    <property type="term" value="F:RNA polymerase II cis-regulatory region sequence-specific DNA binding"/>
    <property type="evidence" value="ECO:0007669"/>
    <property type="project" value="TreeGrafter"/>
</dbReference>
<feature type="region of interest" description="Disordered" evidence="11">
    <location>
        <begin position="686"/>
        <end position="708"/>
    </location>
</feature>
<evidence type="ECO:0000256" key="4">
    <source>
        <dbReference type="ARBA" id="ARBA00022771"/>
    </source>
</evidence>
<feature type="region of interest" description="Disordered" evidence="11">
    <location>
        <begin position="890"/>
        <end position="935"/>
    </location>
</feature>
<accession>A0A6F9DS70</accession>
<dbReference type="PANTHER" id="PTHR23233">
    <property type="entry name" value="SAL-LIKE PROTEIN"/>
    <property type="match status" value="1"/>
</dbReference>
<dbReference type="PROSITE" id="PS50157">
    <property type="entry name" value="ZINC_FINGER_C2H2_2"/>
    <property type="match status" value="5"/>
</dbReference>
<feature type="compositionally biased region" description="Basic and acidic residues" evidence="11">
    <location>
        <begin position="150"/>
        <end position="160"/>
    </location>
</feature>
<dbReference type="FunFam" id="3.30.160.60:FF:000096">
    <property type="entry name" value="Zinc finger and BTB domain-containing protein 18 isoform 1"/>
    <property type="match status" value="1"/>
</dbReference>
<evidence type="ECO:0000256" key="3">
    <source>
        <dbReference type="ARBA" id="ARBA00022737"/>
    </source>
</evidence>
<protein>
    <submittedName>
        <fullName evidence="13">ZF(C2H2)-18 zinc finger protein</fullName>
    </submittedName>
</protein>
<feature type="region of interest" description="Disordered" evidence="11">
    <location>
        <begin position="269"/>
        <end position="318"/>
    </location>
</feature>
<keyword evidence="5" id="KW-0862">Zinc</keyword>
<dbReference type="Pfam" id="PF12874">
    <property type="entry name" value="zf-met"/>
    <property type="match status" value="1"/>
</dbReference>
<evidence type="ECO:0000256" key="5">
    <source>
        <dbReference type="ARBA" id="ARBA00022833"/>
    </source>
</evidence>
<evidence type="ECO:0000256" key="9">
    <source>
        <dbReference type="ARBA" id="ARBA00038474"/>
    </source>
</evidence>
<feature type="compositionally biased region" description="Polar residues" evidence="11">
    <location>
        <begin position="94"/>
        <end position="105"/>
    </location>
</feature>
<feature type="region of interest" description="Disordered" evidence="11">
    <location>
        <begin position="718"/>
        <end position="737"/>
    </location>
</feature>
<dbReference type="FunFam" id="3.30.160.60:FF:000556">
    <property type="entry name" value="sal-like protein 2 isoform X2"/>
    <property type="match status" value="1"/>
</dbReference>
<feature type="compositionally biased region" description="Low complexity" evidence="11">
    <location>
        <begin position="597"/>
        <end position="609"/>
    </location>
</feature>
<feature type="region of interest" description="Disordered" evidence="11">
    <location>
        <begin position="354"/>
        <end position="395"/>
    </location>
</feature>
<dbReference type="PANTHER" id="PTHR23233:SF84">
    <property type="entry name" value="FI23031P1"/>
    <property type="match status" value="1"/>
</dbReference>
<feature type="domain" description="C2H2-type" evidence="12">
    <location>
        <begin position="478"/>
        <end position="505"/>
    </location>
</feature>
<feature type="domain" description="C2H2-type" evidence="12">
    <location>
        <begin position="739"/>
        <end position="766"/>
    </location>
</feature>
<dbReference type="GO" id="GO:0008270">
    <property type="term" value="F:zinc ion binding"/>
    <property type="evidence" value="ECO:0007669"/>
    <property type="project" value="UniProtKB-KW"/>
</dbReference>
<evidence type="ECO:0000256" key="7">
    <source>
        <dbReference type="ARBA" id="ARBA00023163"/>
    </source>
</evidence>
<feature type="domain" description="C2H2-type" evidence="12">
    <location>
        <begin position="400"/>
        <end position="427"/>
    </location>
</feature>
<dbReference type="GO" id="GO:0000981">
    <property type="term" value="F:DNA-binding transcription factor activity, RNA polymerase II-specific"/>
    <property type="evidence" value="ECO:0007669"/>
    <property type="project" value="TreeGrafter"/>
</dbReference>
<feature type="compositionally biased region" description="Low complexity" evidence="11">
    <location>
        <begin position="688"/>
        <end position="700"/>
    </location>
</feature>
<keyword evidence="8" id="KW-0539">Nucleus</keyword>
<evidence type="ECO:0000259" key="12">
    <source>
        <dbReference type="PROSITE" id="PS50157"/>
    </source>
</evidence>
<dbReference type="EMBL" id="LR789986">
    <property type="protein sequence ID" value="CAB3265848.1"/>
    <property type="molecule type" value="mRNA"/>
</dbReference>
<dbReference type="InterPro" id="IPR013087">
    <property type="entry name" value="Znf_C2H2_type"/>
</dbReference>
<evidence type="ECO:0000256" key="1">
    <source>
        <dbReference type="ARBA" id="ARBA00004123"/>
    </source>
</evidence>
<name>A0A6F9DS70_9ASCI</name>
<organism evidence="13">
    <name type="scientific">Phallusia mammillata</name>
    <dbReference type="NCBI Taxonomy" id="59560"/>
    <lineage>
        <taxon>Eukaryota</taxon>
        <taxon>Metazoa</taxon>
        <taxon>Chordata</taxon>
        <taxon>Tunicata</taxon>
        <taxon>Ascidiacea</taxon>
        <taxon>Phlebobranchia</taxon>
        <taxon>Ascidiidae</taxon>
        <taxon>Phallusia</taxon>
    </lineage>
</organism>